<dbReference type="Proteomes" id="UP000607197">
    <property type="component" value="Unassembled WGS sequence"/>
</dbReference>
<dbReference type="EMBL" id="BMPG01000001">
    <property type="protein sequence ID" value="GGL56056.1"/>
    <property type="molecule type" value="Genomic_DNA"/>
</dbReference>
<gene>
    <name evidence="1" type="ORF">GCM10009039_12790</name>
</gene>
<comment type="caution">
    <text evidence="1">The sequence shown here is derived from an EMBL/GenBank/DDBJ whole genome shotgun (WGS) entry which is preliminary data.</text>
</comment>
<dbReference type="AlphaFoldDB" id="A0A830F2H3"/>
<name>A0A830F2H3_9EURY</name>
<reference evidence="1" key="2">
    <citation type="submission" date="2020-09" db="EMBL/GenBank/DDBJ databases">
        <authorList>
            <person name="Sun Q."/>
            <person name="Ohkuma M."/>
        </authorList>
    </citation>
    <scope>NUCLEOTIDE SEQUENCE</scope>
    <source>
        <strain evidence="1">JCM 19596</strain>
    </source>
</reference>
<evidence type="ECO:0000313" key="2">
    <source>
        <dbReference type="Proteomes" id="UP000607197"/>
    </source>
</evidence>
<proteinExistence type="predicted"/>
<organism evidence="1 2">
    <name type="scientific">Halocalculus aciditolerans</name>
    <dbReference type="NCBI Taxonomy" id="1383812"/>
    <lineage>
        <taxon>Archaea</taxon>
        <taxon>Methanobacteriati</taxon>
        <taxon>Methanobacteriota</taxon>
        <taxon>Stenosarchaea group</taxon>
        <taxon>Halobacteria</taxon>
        <taxon>Halobacteriales</taxon>
        <taxon>Halobacteriaceae</taxon>
        <taxon>Halocalculus</taxon>
    </lineage>
</organism>
<keyword evidence="2" id="KW-1185">Reference proteome</keyword>
<evidence type="ECO:0000313" key="1">
    <source>
        <dbReference type="EMBL" id="GGL56056.1"/>
    </source>
</evidence>
<sequence length="176" mass="18223">MRDESCMRQQSLHRLALLAVAVSVVLAGCVAPSAPSTQDGYSDAQWSMYYGGGCLGDPSPNGGWLYWAASGDGYVASFNATFAGTSDVETSMSHTPTGVYTLTITPTAGETKPGAGDCEPGVTMGASVGLPRDFESFRVVYDGRVLAAAPNDGETTAELVDLPTPVNRTTTNATGQ</sequence>
<reference evidence="1" key="1">
    <citation type="journal article" date="2014" name="Int. J. Syst. Evol. Microbiol.">
        <title>Complete genome sequence of Corynebacterium casei LMG S-19264T (=DSM 44701T), isolated from a smear-ripened cheese.</title>
        <authorList>
            <consortium name="US DOE Joint Genome Institute (JGI-PGF)"/>
            <person name="Walter F."/>
            <person name="Albersmeier A."/>
            <person name="Kalinowski J."/>
            <person name="Ruckert C."/>
        </authorList>
    </citation>
    <scope>NUCLEOTIDE SEQUENCE</scope>
    <source>
        <strain evidence="1">JCM 19596</strain>
    </source>
</reference>
<dbReference type="PROSITE" id="PS51257">
    <property type="entry name" value="PROKAR_LIPOPROTEIN"/>
    <property type="match status" value="1"/>
</dbReference>
<protein>
    <submittedName>
        <fullName evidence="1">Uncharacterized protein</fullName>
    </submittedName>
</protein>
<accession>A0A830F2H3</accession>